<organism evidence="1 2">
    <name type="scientific">Xylaria curta</name>
    <dbReference type="NCBI Taxonomy" id="42375"/>
    <lineage>
        <taxon>Eukaryota</taxon>
        <taxon>Fungi</taxon>
        <taxon>Dikarya</taxon>
        <taxon>Ascomycota</taxon>
        <taxon>Pezizomycotina</taxon>
        <taxon>Sordariomycetes</taxon>
        <taxon>Xylariomycetidae</taxon>
        <taxon>Xylariales</taxon>
        <taxon>Xylariaceae</taxon>
        <taxon>Xylaria</taxon>
    </lineage>
</organism>
<keyword evidence="2" id="KW-1185">Reference proteome</keyword>
<dbReference type="EMBL" id="JAPDGR010000679">
    <property type="protein sequence ID" value="KAJ2988209.1"/>
    <property type="molecule type" value="Genomic_DNA"/>
</dbReference>
<accession>A0ACC1PAY5</accession>
<sequence length="833" mass="94704">MDFMFADDLSFLDREISPEEESSVAISGKDFGPIRLPSTDPNMSVREALRHTKKTGLCEICRDALQCLWRVLAEIRKESPDYDFSEPPELPRVVYHHRLHMLKELGKHCCLCRLVFKNLPRSCQFISEGDEEQSQNYRLGLRDNGEFLDPKVFKNGLTEGMIDVLLVNYAAAETGGLATYDLLSTWLIPESRYPGSRYFGATNYPSTLDDSTSGSAAARALAINWLNVCKASSDGYHSECGRKDKDYMPTRLLDVRHATETGYLTLVDTEEVPDSRADKEYITLSHCWGESGNKTNPLLRVANLGPRKTDGLELKDLPQTFQDAVTVATWFDIRWLWIDCLCIIQDSLGGEDWSREADLMDKTYRNAVLNISADVGPQISLGNPATGEPYKKWIITENSLFDGLCRSPSFSRAWIHRERQLSSRILHFDRTGMLWECCANNQFASHFANEEFPNGMPEFAQDSEPDWKLGTIDTTEPTHVYHTWYQICRQFSQKNLTYPSDMPVILSSLAEEYSQILPSSDSYISGHWRSQLPYDLAWHTRIKPTPPTKQTASPTEQTTSPPKSTIPSWSWFSCGNGKECFWLPRSENDCTSLVDVVDVVDDSMRLDTVKPSDLAGRSILDNIVQEDSNQINHVQPRAGAIGDMGSASKVRISPPREDGNHLKSLKSSRVEVWLDERRDPEELVCFALLLYRKLEAKGKATYAYLLLKQEEDPETYTRIGTMLLGDESALMLQYTWGCPIEKEIWKSLSERLAEEREAMKGKAEKRRDDNPLPPAKDDVGDDTKRRRLNCLPTQDSTVEQHLYDYHTTVESFFSSQGISPCLTKVKPRMFKIE</sequence>
<comment type="caution">
    <text evidence="1">The sequence shown here is derived from an EMBL/GenBank/DDBJ whole genome shotgun (WGS) entry which is preliminary data.</text>
</comment>
<evidence type="ECO:0000313" key="2">
    <source>
        <dbReference type="Proteomes" id="UP001143856"/>
    </source>
</evidence>
<gene>
    <name evidence="1" type="ORF">NUW58_g4097</name>
</gene>
<dbReference type="Proteomes" id="UP001143856">
    <property type="component" value="Unassembled WGS sequence"/>
</dbReference>
<reference evidence="1" key="1">
    <citation type="submission" date="2022-10" db="EMBL/GenBank/DDBJ databases">
        <title>Genome Sequence of Xylaria curta.</title>
        <authorList>
            <person name="Buettner E."/>
        </authorList>
    </citation>
    <scope>NUCLEOTIDE SEQUENCE</scope>
    <source>
        <strain evidence="1">Babe10</strain>
    </source>
</reference>
<evidence type="ECO:0000313" key="1">
    <source>
        <dbReference type="EMBL" id="KAJ2988209.1"/>
    </source>
</evidence>
<proteinExistence type="predicted"/>
<name>A0ACC1PAY5_9PEZI</name>
<protein>
    <submittedName>
        <fullName evidence="1">Uncharacterized protein</fullName>
    </submittedName>
</protein>